<dbReference type="InterPro" id="IPR014757">
    <property type="entry name" value="Tscrpt_reg_IclR_C"/>
</dbReference>
<dbReference type="PROSITE" id="PS51078">
    <property type="entry name" value="ICLR_ED"/>
    <property type="match status" value="1"/>
</dbReference>
<dbReference type="Gene3D" id="3.30.450.40">
    <property type="match status" value="1"/>
</dbReference>
<evidence type="ECO:0000256" key="4">
    <source>
        <dbReference type="SAM" id="MobiDB-lite"/>
    </source>
</evidence>
<dbReference type="Gene3D" id="1.10.10.10">
    <property type="entry name" value="Winged helix-like DNA-binding domain superfamily/Winged helix DNA-binding domain"/>
    <property type="match status" value="1"/>
</dbReference>
<dbReference type="InterPro" id="IPR036390">
    <property type="entry name" value="WH_DNA-bd_sf"/>
</dbReference>
<keyword evidence="3" id="KW-0804">Transcription</keyword>
<dbReference type="PROSITE" id="PS51077">
    <property type="entry name" value="HTH_ICLR"/>
    <property type="match status" value="1"/>
</dbReference>
<reference evidence="7 8" key="1">
    <citation type="submission" date="2017-12" db="EMBL/GenBank/DDBJ databases">
        <title>Pharmacopeia of the Arctic Ocean.</title>
        <authorList>
            <person name="Collins E."/>
            <person name="Ducluzeau A.-L."/>
        </authorList>
    </citation>
    <scope>NUCLEOTIDE SEQUENCE [LARGE SCALE GENOMIC DNA]</scope>
    <source>
        <strain evidence="7 8">DSM 23325</strain>
    </source>
</reference>
<dbReference type="SUPFAM" id="SSF55781">
    <property type="entry name" value="GAF domain-like"/>
    <property type="match status" value="1"/>
</dbReference>
<evidence type="ECO:0000259" key="5">
    <source>
        <dbReference type="PROSITE" id="PS51077"/>
    </source>
</evidence>
<dbReference type="PANTHER" id="PTHR30136">
    <property type="entry name" value="HELIX-TURN-HELIX TRANSCRIPTIONAL REGULATOR, ICLR FAMILY"/>
    <property type="match status" value="1"/>
</dbReference>
<dbReference type="Proteomes" id="UP000233565">
    <property type="component" value="Unassembled WGS sequence"/>
</dbReference>
<evidence type="ECO:0000259" key="6">
    <source>
        <dbReference type="PROSITE" id="PS51078"/>
    </source>
</evidence>
<feature type="domain" description="IclR-ED" evidence="6">
    <location>
        <begin position="98"/>
        <end position="282"/>
    </location>
</feature>
<dbReference type="InterPro" id="IPR050707">
    <property type="entry name" value="HTH_MetabolicPath_Reg"/>
</dbReference>
<name>A0ABX4QZU7_9ACTN</name>
<dbReference type="Pfam" id="PF01614">
    <property type="entry name" value="IclR_C"/>
    <property type="match status" value="1"/>
</dbReference>
<accession>A0ABX4QZU7</accession>
<evidence type="ECO:0000256" key="2">
    <source>
        <dbReference type="ARBA" id="ARBA00023125"/>
    </source>
</evidence>
<dbReference type="InterPro" id="IPR029016">
    <property type="entry name" value="GAF-like_dom_sf"/>
</dbReference>
<dbReference type="EMBL" id="PJBV01000013">
    <property type="protein sequence ID" value="PKH42109.1"/>
    <property type="molecule type" value="Genomic_DNA"/>
</dbReference>
<organism evidence="7 8">
    <name type="scientific">Nocardioides alpinus</name>
    <dbReference type="NCBI Taxonomy" id="748909"/>
    <lineage>
        <taxon>Bacteria</taxon>
        <taxon>Bacillati</taxon>
        <taxon>Actinomycetota</taxon>
        <taxon>Actinomycetes</taxon>
        <taxon>Propionibacteriales</taxon>
        <taxon>Nocardioidaceae</taxon>
        <taxon>Nocardioides</taxon>
    </lineage>
</organism>
<dbReference type="InterPro" id="IPR036388">
    <property type="entry name" value="WH-like_DNA-bd_sf"/>
</dbReference>
<gene>
    <name evidence="7" type="ORF">CXG46_06415</name>
</gene>
<dbReference type="Pfam" id="PF09339">
    <property type="entry name" value="HTH_IclR"/>
    <property type="match status" value="1"/>
</dbReference>
<evidence type="ECO:0000256" key="1">
    <source>
        <dbReference type="ARBA" id="ARBA00023015"/>
    </source>
</evidence>
<proteinExistence type="predicted"/>
<dbReference type="InterPro" id="IPR005471">
    <property type="entry name" value="Tscrpt_reg_IclR_N"/>
</dbReference>
<feature type="region of interest" description="Disordered" evidence="4">
    <location>
        <begin position="1"/>
        <end position="20"/>
    </location>
</feature>
<dbReference type="PANTHER" id="PTHR30136:SF24">
    <property type="entry name" value="HTH-TYPE TRANSCRIPTIONAL REPRESSOR ALLR"/>
    <property type="match status" value="1"/>
</dbReference>
<evidence type="ECO:0000256" key="3">
    <source>
        <dbReference type="ARBA" id="ARBA00023163"/>
    </source>
</evidence>
<dbReference type="SMART" id="SM00346">
    <property type="entry name" value="HTH_ICLR"/>
    <property type="match status" value="1"/>
</dbReference>
<evidence type="ECO:0000313" key="8">
    <source>
        <dbReference type="Proteomes" id="UP000233565"/>
    </source>
</evidence>
<keyword evidence="8" id="KW-1185">Reference proteome</keyword>
<comment type="caution">
    <text evidence="7">The sequence shown here is derived from an EMBL/GenBank/DDBJ whole genome shotgun (WGS) entry which is preliminary data.</text>
</comment>
<dbReference type="SUPFAM" id="SSF46785">
    <property type="entry name" value="Winged helix' DNA-binding domain"/>
    <property type="match status" value="1"/>
</dbReference>
<protein>
    <submittedName>
        <fullName evidence="7">IclR family transcriptional regulator</fullName>
    </submittedName>
</protein>
<sequence>MWELWHTPHPSSRVPATSGRLTSVKEDETVVERSAVQSIDRAVAILRCFDAHHAALGISDIARLTGLSTSTTHRLLGSMTANRLLNQGPDKRYRPGPLLVQLGRSGAVPSSLREAARPYMVALRDEVDETVGLHELLATYERAVVDQVESRQELRRHYTDIGVPIALTHGAPGKAMLSRLPWSRQQSALARGIEPVTDRTVTDPVALAAELAIARERGWAGSDAERTPGIRAVAAPVFDHTGMVVGALGLSVPTVRMDDARTAELGARAAAVAWEVSEALGATREVVDQRLTLAREPGPTAPARASLRGAVP</sequence>
<evidence type="ECO:0000313" key="7">
    <source>
        <dbReference type="EMBL" id="PKH42109.1"/>
    </source>
</evidence>
<keyword evidence="2" id="KW-0238">DNA-binding</keyword>
<feature type="domain" description="HTH iclR-type" evidence="5">
    <location>
        <begin position="36"/>
        <end position="97"/>
    </location>
</feature>
<keyword evidence="1" id="KW-0805">Transcription regulation</keyword>